<feature type="chain" id="PRO_5045120180" evidence="3">
    <location>
        <begin position="27"/>
        <end position="169"/>
    </location>
</feature>
<dbReference type="Proteomes" id="UP000827889">
    <property type="component" value="Chromosome 2"/>
</dbReference>
<keyword evidence="2" id="KW-0812">Transmembrane</keyword>
<sequence>MESLLSAHFLVILGSLVAIWAIVVESQSQNAPNIQRSPAPLIPPPPSPPPPPPPPPPSPSPPPPPPPPPPSPLTPPPPPLPSPPRLPHHLGNDNTTKRSSPPSDHRWHGAHNNRSRRSPPQHEDKINTGKKLGLLFIGIASVLQIFVAGFLVFKRQQLMKTKDRYETCP</sequence>
<protein>
    <submittedName>
        <fullName evidence="5">Leucine-rich repeat extensin-like protein 3</fullName>
    </submittedName>
</protein>
<feature type="transmembrane region" description="Helical" evidence="2">
    <location>
        <begin position="132"/>
        <end position="153"/>
    </location>
</feature>
<feature type="signal peptide" evidence="3">
    <location>
        <begin position="1"/>
        <end position="26"/>
    </location>
</feature>
<organism evidence="4 5">
    <name type="scientific">Rhodamnia argentea</name>
    <dbReference type="NCBI Taxonomy" id="178133"/>
    <lineage>
        <taxon>Eukaryota</taxon>
        <taxon>Viridiplantae</taxon>
        <taxon>Streptophyta</taxon>
        <taxon>Embryophyta</taxon>
        <taxon>Tracheophyta</taxon>
        <taxon>Spermatophyta</taxon>
        <taxon>Magnoliopsida</taxon>
        <taxon>eudicotyledons</taxon>
        <taxon>Gunneridae</taxon>
        <taxon>Pentapetalae</taxon>
        <taxon>rosids</taxon>
        <taxon>malvids</taxon>
        <taxon>Myrtales</taxon>
        <taxon>Myrtaceae</taxon>
        <taxon>Myrtoideae</taxon>
        <taxon>Myrteae</taxon>
        <taxon>Australasian group</taxon>
        <taxon>Rhodamnia</taxon>
    </lineage>
</organism>
<keyword evidence="2" id="KW-0472">Membrane</keyword>
<accession>A0ABM3H2P2</accession>
<proteinExistence type="predicted"/>
<feature type="region of interest" description="Disordered" evidence="1">
    <location>
        <begin position="32"/>
        <end position="126"/>
    </location>
</feature>
<dbReference type="PANTHER" id="PTHR36721">
    <property type="entry name" value="PROLINE-RICH FAMILY PROTEIN"/>
    <property type="match status" value="1"/>
</dbReference>
<dbReference type="PANTHER" id="PTHR36721:SF1">
    <property type="entry name" value="OS04G0446401 PROTEIN"/>
    <property type="match status" value="1"/>
</dbReference>
<dbReference type="PRINTS" id="PR01217">
    <property type="entry name" value="PRICHEXTENSN"/>
</dbReference>
<evidence type="ECO:0000313" key="4">
    <source>
        <dbReference type="Proteomes" id="UP000827889"/>
    </source>
</evidence>
<evidence type="ECO:0000256" key="2">
    <source>
        <dbReference type="SAM" id="Phobius"/>
    </source>
</evidence>
<gene>
    <name evidence="5" type="primary">LOC115737961</name>
</gene>
<evidence type="ECO:0000313" key="5">
    <source>
        <dbReference type="RefSeq" id="XP_048130867.1"/>
    </source>
</evidence>
<dbReference type="RefSeq" id="XP_048130867.1">
    <property type="nucleotide sequence ID" value="XM_048274910.1"/>
</dbReference>
<dbReference type="GeneID" id="115737961"/>
<reference evidence="5" key="2">
    <citation type="submission" date="2025-08" db="UniProtKB">
        <authorList>
            <consortium name="RefSeq"/>
        </authorList>
    </citation>
    <scope>IDENTIFICATION</scope>
    <source>
        <tissue evidence="5">Leaf</tissue>
    </source>
</reference>
<keyword evidence="4" id="KW-1185">Reference proteome</keyword>
<keyword evidence="3" id="KW-0732">Signal</keyword>
<keyword evidence="2" id="KW-1133">Transmembrane helix</keyword>
<evidence type="ECO:0000256" key="1">
    <source>
        <dbReference type="SAM" id="MobiDB-lite"/>
    </source>
</evidence>
<reference evidence="4" key="1">
    <citation type="submission" date="2025-05" db="UniProtKB">
        <authorList>
            <consortium name="RefSeq"/>
        </authorList>
    </citation>
    <scope>NUCLEOTIDE SEQUENCE [LARGE SCALE GENOMIC DNA]</scope>
</reference>
<evidence type="ECO:0000256" key="3">
    <source>
        <dbReference type="SAM" id="SignalP"/>
    </source>
</evidence>
<feature type="compositionally biased region" description="Pro residues" evidence="1">
    <location>
        <begin position="40"/>
        <end position="85"/>
    </location>
</feature>
<name>A0ABM3H2P2_9MYRT</name>
<feature type="compositionally biased region" description="Polar residues" evidence="1">
    <location>
        <begin position="92"/>
        <end position="102"/>
    </location>
</feature>
<feature type="compositionally biased region" description="Basic residues" evidence="1">
    <location>
        <begin position="108"/>
        <end position="119"/>
    </location>
</feature>